<comment type="pathway">
    <text evidence="2 19">Energy metabolism; oxidative phosphorylation.</text>
</comment>
<dbReference type="AlphaFoldDB" id="A0A5J6MDB2"/>
<evidence type="ECO:0000256" key="15">
    <source>
        <dbReference type="ARBA" id="ARBA00023002"/>
    </source>
</evidence>
<dbReference type="InterPro" id="IPR009056">
    <property type="entry name" value="Cyt_c-like_dom"/>
</dbReference>
<dbReference type="GO" id="GO:0005506">
    <property type="term" value="F:iron ion binding"/>
    <property type="evidence" value="ECO:0007669"/>
    <property type="project" value="InterPro"/>
</dbReference>
<dbReference type="UniPathway" id="UPA00705"/>
<dbReference type="Pfam" id="PF00034">
    <property type="entry name" value="Cytochrom_C"/>
    <property type="match status" value="1"/>
</dbReference>
<evidence type="ECO:0000256" key="10">
    <source>
        <dbReference type="ARBA" id="ARBA00022723"/>
    </source>
</evidence>
<feature type="binding site" description="axial binding residue" evidence="20">
    <location>
        <position position="223"/>
    </location>
    <ligand>
        <name>heme c</name>
        <dbReference type="ChEBI" id="CHEBI:61717"/>
        <label>2</label>
    </ligand>
    <ligandPart>
        <name>Fe</name>
        <dbReference type="ChEBI" id="CHEBI:18248"/>
    </ligandPart>
</feature>
<dbReference type="Gene3D" id="1.10.760.10">
    <property type="entry name" value="Cytochrome c-like domain"/>
    <property type="match status" value="2"/>
</dbReference>
<evidence type="ECO:0000256" key="14">
    <source>
        <dbReference type="ARBA" id="ARBA00022989"/>
    </source>
</evidence>
<feature type="binding site" description="covalent" evidence="21">
    <location>
        <position position="222"/>
    </location>
    <ligand>
        <name>heme c</name>
        <dbReference type="ChEBI" id="CHEBI:61717"/>
        <label>2</label>
    </ligand>
</feature>
<evidence type="ECO:0000256" key="18">
    <source>
        <dbReference type="ARBA" id="ARBA00023136"/>
    </source>
</evidence>
<dbReference type="OrthoDB" id="9811281at2"/>
<dbReference type="Pfam" id="PF13442">
    <property type="entry name" value="Cytochrome_CBB3"/>
    <property type="match status" value="1"/>
</dbReference>
<dbReference type="GO" id="GO:1902600">
    <property type="term" value="P:proton transmembrane transport"/>
    <property type="evidence" value="ECO:0007669"/>
    <property type="project" value="UniProtKB-KW"/>
</dbReference>
<sequence>MTKREIDSISGQETTGHEWDGIKELNHPLPSWWLYTFYASILVAVIYWVLMPAIPWFNGHSNGILGYSQRASLDHVMEAATAAQAQYIARIDQAPSLAAIRADADLFNFAQAGGRAVFNENCAACHGLGGSGRPGGFPTLADDDWIWGGTLDDIAQTVRHGIRNADPDSRQSVMPNFGTDSILTAPQIADVAEFVLSLSNRSTDTAAAGRGKTVFADNCAACHGDNGQGKPELGAPNLADAIWLYGDGSKLAIMAQVTKPKMGVMPAWGGRLSEAQQRMVTVYVHSLSGGQ</sequence>
<keyword evidence="6 19" id="KW-0997">Cell inner membrane</keyword>
<keyword evidence="11" id="KW-0677">Repeat</keyword>
<evidence type="ECO:0000256" key="8">
    <source>
        <dbReference type="ARBA" id="ARBA00022660"/>
    </source>
</evidence>
<dbReference type="RefSeq" id="WP_151175843.1">
    <property type="nucleotide sequence ID" value="NZ_CP042906.1"/>
</dbReference>
<protein>
    <recommendedName>
        <fullName evidence="19">Cbb3-type cytochrome c oxidase subunit</fullName>
    </recommendedName>
</protein>
<dbReference type="Proteomes" id="UP000326202">
    <property type="component" value="Chromosome"/>
</dbReference>
<evidence type="ECO:0000259" key="23">
    <source>
        <dbReference type="PROSITE" id="PS51007"/>
    </source>
</evidence>
<keyword evidence="8 19" id="KW-0679">Respiratory chain</keyword>
<feature type="domain" description="Cytochrome c" evidence="23">
    <location>
        <begin position="109"/>
        <end position="199"/>
    </location>
</feature>
<evidence type="ECO:0000256" key="16">
    <source>
        <dbReference type="ARBA" id="ARBA00023004"/>
    </source>
</evidence>
<evidence type="ECO:0000256" key="3">
    <source>
        <dbReference type="ARBA" id="ARBA00006113"/>
    </source>
</evidence>
<proteinExistence type="inferred from homology"/>
<dbReference type="EMBL" id="CP042906">
    <property type="protein sequence ID" value="QEX15389.1"/>
    <property type="molecule type" value="Genomic_DNA"/>
</dbReference>
<evidence type="ECO:0000256" key="2">
    <source>
        <dbReference type="ARBA" id="ARBA00004673"/>
    </source>
</evidence>
<evidence type="ECO:0000256" key="9">
    <source>
        <dbReference type="ARBA" id="ARBA00022692"/>
    </source>
</evidence>
<dbReference type="PIRSF" id="PIRSF000006">
    <property type="entry name" value="Cbb3-Cox_fixP"/>
    <property type="match status" value="1"/>
</dbReference>
<keyword evidence="13 19" id="KW-0249">Electron transport</keyword>
<dbReference type="GO" id="GO:0020037">
    <property type="term" value="F:heme binding"/>
    <property type="evidence" value="ECO:0007669"/>
    <property type="project" value="InterPro"/>
</dbReference>
<organism evidence="24 25">
    <name type="scientific">Hypericibacter terrae</name>
    <dbReference type="NCBI Taxonomy" id="2602015"/>
    <lineage>
        <taxon>Bacteria</taxon>
        <taxon>Pseudomonadati</taxon>
        <taxon>Pseudomonadota</taxon>
        <taxon>Alphaproteobacteria</taxon>
        <taxon>Rhodospirillales</taxon>
        <taxon>Dongiaceae</taxon>
        <taxon>Hypericibacter</taxon>
    </lineage>
</organism>
<feature type="binding site" description="axial binding residue" evidence="20">
    <location>
        <position position="265"/>
    </location>
    <ligand>
        <name>heme c</name>
        <dbReference type="ChEBI" id="CHEBI:61717"/>
        <label>1</label>
    </ligand>
    <ligandPart>
        <name>Fe</name>
        <dbReference type="ChEBI" id="CHEBI:18248"/>
    </ligandPart>
</feature>
<dbReference type="PANTHER" id="PTHR33751:SF1">
    <property type="entry name" value="CBB3-TYPE CYTOCHROME C OXIDASE SUBUNIT FIXP"/>
    <property type="match status" value="1"/>
</dbReference>
<keyword evidence="17 19" id="KW-0406">Ion transport</keyword>
<dbReference type="InterPro" id="IPR008168">
    <property type="entry name" value="Cyt_C_IC"/>
</dbReference>
<evidence type="ECO:0000256" key="5">
    <source>
        <dbReference type="ARBA" id="ARBA00022475"/>
    </source>
</evidence>
<dbReference type="GO" id="GO:0009055">
    <property type="term" value="F:electron transfer activity"/>
    <property type="evidence" value="ECO:0007669"/>
    <property type="project" value="InterPro"/>
</dbReference>
<keyword evidence="18 19" id="KW-0472">Membrane</keyword>
<feature type="binding site" description="axial binding residue" evidence="20">
    <location>
        <position position="174"/>
    </location>
    <ligand>
        <name>heme c</name>
        <dbReference type="ChEBI" id="CHEBI:61717"/>
        <label>2</label>
    </ligand>
    <ligandPart>
        <name>Fe</name>
        <dbReference type="ChEBI" id="CHEBI:18248"/>
    </ligandPart>
</feature>
<evidence type="ECO:0000256" key="6">
    <source>
        <dbReference type="ARBA" id="ARBA00022519"/>
    </source>
</evidence>
<evidence type="ECO:0000313" key="25">
    <source>
        <dbReference type="Proteomes" id="UP000326202"/>
    </source>
</evidence>
<feature type="transmembrane region" description="Helical" evidence="22">
    <location>
        <begin position="32"/>
        <end position="50"/>
    </location>
</feature>
<dbReference type="PANTHER" id="PTHR33751">
    <property type="entry name" value="CBB3-TYPE CYTOCHROME C OXIDASE SUBUNIT FIXP"/>
    <property type="match status" value="1"/>
</dbReference>
<keyword evidence="12 19" id="KW-0375">Hydrogen ion transport</keyword>
<dbReference type="InterPro" id="IPR032858">
    <property type="entry name" value="CcoP_N"/>
</dbReference>
<feature type="binding site" description="covalent" evidence="21">
    <location>
        <position position="122"/>
    </location>
    <ligand>
        <name>heme c</name>
        <dbReference type="ChEBI" id="CHEBI:61717"/>
        <label>1</label>
    </ligand>
</feature>
<reference evidence="24 25" key="1">
    <citation type="submission" date="2019-08" db="EMBL/GenBank/DDBJ databases">
        <title>Hyperibacter terrae gen. nov., sp. nov. and Hyperibacter viscosus sp. nov., two new members in the family Rhodospirillaceae isolated from the rhizosphere of Hypericum perforatum.</title>
        <authorList>
            <person name="Noviana Z."/>
        </authorList>
    </citation>
    <scope>NUCLEOTIDE SEQUENCE [LARGE SCALE GENOMIC DNA]</scope>
    <source>
        <strain evidence="24 25">R5913</strain>
    </source>
</reference>
<name>A0A5J6MDB2_9PROT</name>
<feature type="domain" description="Cytochrome c" evidence="23">
    <location>
        <begin position="206"/>
        <end position="288"/>
    </location>
</feature>
<evidence type="ECO:0000256" key="1">
    <source>
        <dbReference type="ARBA" id="ARBA00004533"/>
    </source>
</evidence>
<evidence type="ECO:0000256" key="11">
    <source>
        <dbReference type="ARBA" id="ARBA00022737"/>
    </source>
</evidence>
<feature type="binding site" description="covalent" evidence="21">
    <location>
        <position position="219"/>
    </location>
    <ligand>
        <name>heme c</name>
        <dbReference type="ChEBI" id="CHEBI:61717"/>
        <label>2</label>
    </ligand>
</feature>
<keyword evidence="10 19" id="KW-0479">Metal-binding</keyword>
<dbReference type="GO" id="GO:0016491">
    <property type="term" value="F:oxidoreductase activity"/>
    <property type="evidence" value="ECO:0007669"/>
    <property type="project" value="UniProtKB-KW"/>
</dbReference>
<evidence type="ECO:0000256" key="20">
    <source>
        <dbReference type="PIRSR" id="PIRSR000006-1"/>
    </source>
</evidence>
<dbReference type="Pfam" id="PF14715">
    <property type="entry name" value="FixP_N"/>
    <property type="match status" value="1"/>
</dbReference>
<evidence type="ECO:0000256" key="17">
    <source>
        <dbReference type="ARBA" id="ARBA00023065"/>
    </source>
</evidence>
<evidence type="ECO:0000256" key="21">
    <source>
        <dbReference type="PIRSR" id="PIRSR000006-2"/>
    </source>
</evidence>
<keyword evidence="7 19" id="KW-0349">Heme</keyword>
<feature type="binding site" description="axial binding residue" evidence="20">
    <location>
        <position position="126"/>
    </location>
    <ligand>
        <name>heme c</name>
        <dbReference type="ChEBI" id="CHEBI:61717"/>
        <label>1</label>
    </ligand>
    <ligandPart>
        <name>Fe</name>
        <dbReference type="ChEBI" id="CHEBI:18248"/>
    </ligandPart>
</feature>
<dbReference type="GO" id="GO:0005886">
    <property type="term" value="C:plasma membrane"/>
    <property type="evidence" value="ECO:0007669"/>
    <property type="project" value="UniProtKB-SubCell"/>
</dbReference>
<keyword evidence="14 22" id="KW-1133">Transmembrane helix</keyword>
<dbReference type="NCBIfam" id="TIGR00782">
    <property type="entry name" value="ccoP"/>
    <property type="match status" value="1"/>
</dbReference>
<dbReference type="KEGG" id="htq:FRZ44_06720"/>
<accession>A0A5J6MDB2</accession>
<keyword evidence="16 19" id="KW-0408">Iron</keyword>
<comment type="subcellular location">
    <subcellularLocation>
        <location evidence="1 19">Cell inner membrane</location>
    </subcellularLocation>
</comment>
<dbReference type="SUPFAM" id="SSF46626">
    <property type="entry name" value="Cytochrome c"/>
    <property type="match status" value="2"/>
</dbReference>
<keyword evidence="4 19" id="KW-0813">Transport</keyword>
<keyword evidence="5 19" id="KW-1003">Cell membrane</keyword>
<dbReference type="PRINTS" id="PR00605">
    <property type="entry name" value="CYTCHROMECIC"/>
</dbReference>
<keyword evidence="25" id="KW-1185">Reference proteome</keyword>
<comment type="function">
    <text evidence="19">C-type cytochrome. Part of the cbb3-type cytochrome c oxidase complex.</text>
</comment>
<evidence type="ECO:0000313" key="24">
    <source>
        <dbReference type="EMBL" id="QEX15389.1"/>
    </source>
</evidence>
<comment type="similarity">
    <text evidence="3 19">Belongs to the CcoP / FixP family.</text>
</comment>
<comment type="cofactor">
    <cofactor evidence="19 21">
        <name>heme c</name>
        <dbReference type="ChEBI" id="CHEBI:61717"/>
    </cofactor>
    <text evidence="19 21">Binds 2 heme C groups per subunit.</text>
</comment>
<evidence type="ECO:0000256" key="19">
    <source>
        <dbReference type="PIRNR" id="PIRNR000006"/>
    </source>
</evidence>
<comment type="subunit">
    <text evidence="19">Component of the cbb3-type cytochrome c oxidase.</text>
</comment>
<keyword evidence="9 22" id="KW-0812">Transmembrane</keyword>
<dbReference type="InterPro" id="IPR036909">
    <property type="entry name" value="Cyt_c-like_dom_sf"/>
</dbReference>
<evidence type="ECO:0000256" key="22">
    <source>
        <dbReference type="SAM" id="Phobius"/>
    </source>
</evidence>
<dbReference type="InterPro" id="IPR038414">
    <property type="entry name" value="CcoP_N_sf"/>
</dbReference>
<evidence type="ECO:0000256" key="12">
    <source>
        <dbReference type="ARBA" id="ARBA00022781"/>
    </source>
</evidence>
<evidence type="ECO:0000256" key="4">
    <source>
        <dbReference type="ARBA" id="ARBA00022448"/>
    </source>
</evidence>
<dbReference type="PROSITE" id="PS51007">
    <property type="entry name" value="CYTC"/>
    <property type="match status" value="2"/>
</dbReference>
<dbReference type="Gene3D" id="6.10.280.130">
    <property type="match status" value="1"/>
</dbReference>
<evidence type="ECO:0000256" key="7">
    <source>
        <dbReference type="ARBA" id="ARBA00022617"/>
    </source>
</evidence>
<keyword evidence="15 19" id="KW-0560">Oxidoreductase</keyword>
<dbReference type="InterPro" id="IPR050597">
    <property type="entry name" value="Cytochrome_c_Oxidase_Subunit"/>
</dbReference>
<evidence type="ECO:0000256" key="13">
    <source>
        <dbReference type="ARBA" id="ARBA00022982"/>
    </source>
</evidence>
<gene>
    <name evidence="24" type="ORF">FRZ44_06720</name>
</gene>
<dbReference type="InterPro" id="IPR004678">
    <property type="entry name" value="Cyt_c_oxidase_cbb3_su3"/>
</dbReference>
<dbReference type="GO" id="GO:0006119">
    <property type="term" value="P:oxidative phosphorylation"/>
    <property type="evidence" value="ECO:0007669"/>
    <property type="project" value="UniProtKB-UniPathway"/>
</dbReference>
<feature type="binding site" description="covalent" evidence="21">
    <location>
        <position position="125"/>
    </location>
    <ligand>
        <name>heme c</name>
        <dbReference type="ChEBI" id="CHEBI:61717"/>
        <label>1</label>
    </ligand>
</feature>